<keyword evidence="2" id="KW-0012">Acyltransferase</keyword>
<dbReference type="PANTHER" id="PTHR10545:SF29">
    <property type="entry name" value="GH14572P-RELATED"/>
    <property type="match status" value="1"/>
</dbReference>
<dbReference type="AlphaFoldDB" id="X7RW39"/>
<dbReference type="InterPro" id="IPR051016">
    <property type="entry name" value="Diverse_Substrate_AcTransf"/>
</dbReference>
<proteinExistence type="predicted"/>
<sequence>MDILIKNATEEDYFDINKMLLNLQQYHAENVPKIYKKVNTFFSINKYKKIISNKKSYIMVADINSKIIGMIWFQLKEKKSKFENKRLQIWIEGIYVKENSRRIGVGKKLLDKVIENAKALDATSIELMVWSFNKTAEKFFYKFLKKRATIMSLTL</sequence>
<protein>
    <recommendedName>
        <fullName evidence="3">N-acetyltransferase domain-containing protein</fullName>
    </recommendedName>
</protein>
<evidence type="ECO:0000256" key="1">
    <source>
        <dbReference type="ARBA" id="ARBA00022679"/>
    </source>
</evidence>
<dbReference type="InterPro" id="IPR016181">
    <property type="entry name" value="Acyl_CoA_acyltransferase"/>
</dbReference>
<evidence type="ECO:0000256" key="2">
    <source>
        <dbReference type="ARBA" id="ARBA00023315"/>
    </source>
</evidence>
<accession>X7RW39</accession>
<feature type="domain" description="N-acetyltransferase" evidence="3">
    <location>
        <begin position="21"/>
        <end position="155"/>
    </location>
</feature>
<dbReference type="InterPro" id="IPR000182">
    <property type="entry name" value="GNAT_dom"/>
</dbReference>
<dbReference type="CDD" id="cd04301">
    <property type="entry name" value="NAT_SF"/>
    <property type="match status" value="1"/>
</dbReference>
<dbReference type="PROSITE" id="PS51186">
    <property type="entry name" value="GNAT"/>
    <property type="match status" value="1"/>
</dbReference>
<reference evidence="4" key="1">
    <citation type="submission" date="2014-01" db="EMBL/GenBank/DDBJ databases">
        <title>The Genome Sequence of Fusobacterium nucleatum 13_3C.</title>
        <authorList>
            <consortium name="The Broad Institute Genomics Platform"/>
            <person name="Earl A."/>
            <person name="Allen-Vercoe E."/>
            <person name="Daigneault M."/>
            <person name="Young S.K."/>
            <person name="Zeng Q."/>
            <person name="Gargeya S."/>
            <person name="Fitzgerald M."/>
            <person name="Abouelleil A."/>
            <person name="Alvarado L."/>
            <person name="Chapman S.B."/>
            <person name="Gainer-Dewar J."/>
            <person name="Goldberg J."/>
            <person name="Griggs A."/>
            <person name="Gujja S."/>
            <person name="Hansen M."/>
            <person name="Howarth C."/>
            <person name="Imamovic A."/>
            <person name="Ireland A."/>
            <person name="Larimer J."/>
            <person name="McCowan C."/>
            <person name="Murphy C."/>
            <person name="Pearson M."/>
            <person name="Poon T.W."/>
            <person name="Priest M."/>
            <person name="Roberts A."/>
            <person name="Saif S."/>
            <person name="Shea T."/>
            <person name="Sykes S."/>
            <person name="Wortman J."/>
            <person name="Nusbaum C."/>
            <person name="Birren B."/>
        </authorList>
    </citation>
    <scope>NUCLEOTIDE SEQUENCE [LARGE SCALE GENOMIC DNA]</scope>
    <source>
        <strain evidence="4">13_3C</strain>
    </source>
</reference>
<dbReference type="PANTHER" id="PTHR10545">
    <property type="entry name" value="DIAMINE N-ACETYLTRANSFERASE"/>
    <property type="match status" value="1"/>
</dbReference>
<dbReference type="PATRIC" id="fig|1357398.3.peg.2352"/>
<keyword evidence="1" id="KW-0808">Transferase</keyword>
<name>X7RW39_FUSNU</name>
<organism evidence="4">
    <name type="scientific">Fusobacterium nucleatum 13_3C</name>
    <dbReference type="NCBI Taxonomy" id="1357398"/>
    <lineage>
        <taxon>Bacteria</taxon>
        <taxon>Fusobacteriati</taxon>
        <taxon>Fusobacteriota</taxon>
        <taxon>Fusobacteriia</taxon>
        <taxon>Fusobacteriales</taxon>
        <taxon>Fusobacteriaceae</taxon>
        <taxon>Fusobacterium</taxon>
    </lineage>
</organism>
<comment type="caution">
    <text evidence="4">The sequence shown here is derived from an EMBL/GenBank/DDBJ whole genome shotgun (WGS) entry which is preliminary data.</text>
</comment>
<dbReference type="Pfam" id="PF00583">
    <property type="entry name" value="Acetyltransf_1"/>
    <property type="match status" value="1"/>
</dbReference>
<gene>
    <name evidence="4" type="ORF">HMPREF2085_02396</name>
</gene>
<dbReference type="EMBL" id="JAOZ01000016">
    <property type="protein sequence ID" value="ETZ25369.1"/>
    <property type="molecule type" value="Genomic_DNA"/>
</dbReference>
<dbReference type="SUPFAM" id="SSF55729">
    <property type="entry name" value="Acyl-CoA N-acyltransferases (Nat)"/>
    <property type="match status" value="1"/>
</dbReference>
<dbReference type="HOGENOM" id="CLU_013985_36_2_0"/>
<dbReference type="OrthoDB" id="9805924at2"/>
<dbReference type="GO" id="GO:0008080">
    <property type="term" value="F:N-acetyltransferase activity"/>
    <property type="evidence" value="ECO:0007669"/>
    <property type="project" value="TreeGrafter"/>
</dbReference>
<evidence type="ECO:0000259" key="3">
    <source>
        <dbReference type="PROSITE" id="PS51186"/>
    </source>
</evidence>
<evidence type="ECO:0000313" key="4">
    <source>
        <dbReference type="EMBL" id="ETZ25369.1"/>
    </source>
</evidence>
<dbReference type="Gene3D" id="3.40.630.30">
    <property type="match status" value="1"/>
</dbReference>